<organism evidence="6 7">
    <name type="scientific">Pyrocoelia pectoralis</name>
    <dbReference type="NCBI Taxonomy" id="417401"/>
    <lineage>
        <taxon>Eukaryota</taxon>
        <taxon>Metazoa</taxon>
        <taxon>Ecdysozoa</taxon>
        <taxon>Arthropoda</taxon>
        <taxon>Hexapoda</taxon>
        <taxon>Insecta</taxon>
        <taxon>Pterygota</taxon>
        <taxon>Neoptera</taxon>
        <taxon>Endopterygota</taxon>
        <taxon>Coleoptera</taxon>
        <taxon>Polyphaga</taxon>
        <taxon>Elateriformia</taxon>
        <taxon>Elateroidea</taxon>
        <taxon>Lampyridae</taxon>
        <taxon>Lampyrinae</taxon>
        <taxon>Pyrocoelia</taxon>
    </lineage>
</organism>
<evidence type="ECO:0008006" key="8">
    <source>
        <dbReference type="Google" id="ProtNLM"/>
    </source>
</evidence>
<gene>
    <name evidence="6" type="ORF">RI129_000653</name>
</gene>
<dbReference type="InterPro" id="IPR045851">
    <property type="entry name" value="AMP-bd_C_sf"/>
</dbReference>
<evidence type="ECO:0000256" key="1">
    <source>
        <dbReference type="ARBA" id="ARBA00004275"/>
    </source>
</evidence>
<dbReference type="Gene3D" id="3.30.300.30">
    <property type="match status" value="1"/>
</dbReference>
<evidence type="ECO:0000313" key="7">
    <source>
        <dbReference type="Proteomes" id="UP001329430"/>
    </source>
</evidence>
<feature type="domain" description="AMP-binding enzyme C-terminal" evidence="5">
    <location>
        <begin position="472"/>
        <end position="548"/>
    </location>
</feature>
<dbReference type="Gene3D" id="3.40.50.12780">
    <property type="entry name" value="N-terminal domain of ligase-like"/>
    <property type="match status" value="1"/>
</dbReference>
<sequence length="558" mass="62974">MINLIRNFTKCKTLIQRSSFILKQKLHSLRTIEIPNMYVEECIWKNLDKLYDKTALVSAETNRSYTYLELYNKSNSLAFFLHKLGTNKDDTVAIILPNMPEYAITLLGTITAGLRVTAINPLIPPGEISKQIILTDTKLIFTTRKLDHVLRQTLKMSKLQIPIVTVKTQLLPNGAINFDDILEKQSPNFRFNLQRNMNDTVLILFSSGTTGYPKAVELTHKNIVSCLHQMSSKEFDTLCEANGFIIYQDVLPVVLPLFHVYGIMYKLLHGLLKGCKLITVQKFTTTMFINVLENYLPTVICLVPPIFHMLLNNNRVKESHFMKVRNIMTGAAPLGASHIEALWEKVGREVNIVQAYGLTECTSLSHIQTTCIKNGLKPGGIGLLIPSTEAKIRLQGIEKELSANQIGEILLRGPQIMKGYYKNENANKEAFTDDKWLITGDLGYYDDDGHFFITGRLKELIKVKSFQVAPAELEDLIRDHPDVDDIAVVGVPHSILGEAPKAFVVRKRDSNVTPRSIENYVKERVVNYKQLVGGVSFIDSIPRSPSGKILRNQLKEMS</sequence>
<dbReference type="Pfam" id="PF00501">
    <property type="entry name" value="AMP-binding"/>
    <property type="match status" value="1"/>
</dbReference>
<evidence type="ECO:0000256" key="2">
    <source>
        <dbReference type="ARBA" id="ARBA00006432"/>
    </source>
</evidence>
<dbReference type="Proteomes" id="UP001329430">
    <property type="component" value="Chromosome 1"/>
</dbReference>
<dbReference type="InterPro" id="IPR020845">
    <property type="entry name" value="AMP-binding_CS"/>
</dbReference>
<dbReference type="SUPFAM" id="SSF56801">
    <property type="entry name" value="Acetyl-CoA synthetase-like"/>
    <property type="match status" value="1"/>
</dbReference>
<dbReference type="AlphaFoldDB" id="A0AAN7VUV1"/>
<accession>A0AAN7VUV1</accession>
<comment type="caution">
    <text evidence="6">The sequence shown here is derived from an EMBL/GenBank/DDBJ whole genome shotgun (WGS) entry which is preliminary data.</text>
</comment>
<dbReference type="InterPro" id="IPR025110">
    <property type="entry name" value="AMP-bd_C"/>
</dbReference>
<feature type="domain" description="AMP-dependent synthetase/ligase" evidence="4">
    <location>
        <begin position="47"/>
        <end position="421"/>
    </location>
</feature>
<evidence type="ECO:0000256" key="3">
    <source>
        <dbReference type="ARBA" id="ARBA00023140"/>
    </source>
</evidence>
<dbReference type="PANTHER" id="PTHR24096">
    <property type="entry name" value="LONG-CHAIN-FATTY-ACID--COA LIGASE"/>
    <property type="match status" value="1"/>
</dbReference>
<dbReference type="FunFam" id="3.30.300.30:FF:000007">
    <property type="entry name" value="4-coumarate--CoA ligase 2"/>
    <property type="match status" value="1"/>
</dbReference>
<evidence type="ECO:0000259" key="5">
    <source>
        <dbReference type="Pfam" id="PF13193"/>
    </source>
</evidence>
<dbReference type="GO" id="GO:0004467">
    <property type="term" value="F:long-chain fatty acid-CoA ligase activity"/>
    <property type="evidence" value="ECO:0007669"/>
    <property type="project" value="TreeGrafter"/>
</dbReference>
<dbReference type="GO" id="GO:0005777">
    <property type="term" value="C:peroxisome"/>
    <property type="evidence" value="ECO:0007669"/>
    <property type="project" value="UniProtKB-SubCell"/>
</dbReference>
<dbReference type="GO" id="GO:0046949">
    <property type="term" value="P:fatty-acyl-CoA biosynthetic process"/>
    <property type="evidence" value="ECO:0007669"/>
    <property type="project" value="TreeGrafter"/>
</dbReference>
<comment type="subcellular location">
    <subcellularLocation>
        <location evidence="1">Peroxisome</location>
    </subcellularLocation>
</comment>
<dbReference type="EMBL" id="JAVRBK010000001">
    <property type="protein sequence ID" value="KAK5649624.1"/>
    <property type="molecule type" value="Genomic_DNA"/>
</dbReference>
<name>A0AAN7VUV1_9COLE</name>
<evidence type="ECO:0000313" key="6">
    <source>
        <dbReference type="EMBL" id="KAK5649624.1"/>
    </source>
</evidence>
<dbReference type="PANTHER" id="PTHR24096:SF422">
    <property type="entry name" value="BCDNA.GH02901"/>
    <property type="match status" value="1"/>
</dbReference>
<dbReference type="Pfam" id="PF13193">
    <property type="entry name" value="AMP-binding_C"/>
    <property type="match status" value="1"/>
</dbReference>
<evidence type="ECO:0000259" key="4">
    <source>
        <dbReference type="Pfam" id="PF00501"/>
    </source>
</evidence>
<keyword evidence="7" id="KW-1185">Reference proteome</keyword>
<protein>
    <recommendedName>
        <fullName evidence="8">4-coumarate--CoA ligase</fullName>
    </recommendedName>
</protein>
<dbReference type="InterPro" id="IPR000873">
    <property type="entry name" value="AMP-dep_synth/lig_dom"/>
</dbReference>
<keyword evidence="3" id="KW-0576">Peroxisome</keyword>
<comment type="similarity">
    <text evidence="2">Belongs to the ATP-dependent AMP-binding enzyme family.</text>
</comment>
<dbReference type="PROSITE" id="PS00455">
    <property type="entry name" value="AMP_BINDING"/>
    <property type="match status" value="1"/>
</dbReference>
<proteinExistence type="inferred from homology"/>
<reference evidence="6 7" key="1">
    <citation type="journal article" date="2024" name="Insects">
        <title>An Improved Chromosome-Level Genome Assembly of the Firefly Pyrocoelia pectoralis.</title>
        <authorList>
            <person name="Fu X."/>
            <person name="Meyer-Rochow V.B."/>
            <person name="Ballantyne L."/>
            <person name="Zhu X."/>
        </authorList>
    </citation>
    <scope>NUCLEOTIDE SEQUENCE [LARGE SCALE GENOMIC DNA]</scope>
    <source>
        <strain evidence="6">XCY_ONT2</strain>
    </source>
</reference>
<dbReference type="InterPro" id="IPR042099">
    <property type="entry name" value="ANL_N_sf"/>
</dbReference>